<organism evidence="7 8">
    <name type="scientific">Stephania yunnanensis</name>
    <dbReference type="NCBI Taxonomy" id="152371"/>
    <lineage>
        <taxon>Eukaryota</taxon>
        <taxon>Viridiplantae</taxon>
        <taxon>Streptophyta</taxon>
        <taxon>Embryophyta</taxon>
        <taxon>Tracheophyta</taxon>
        <taxon>Spermatophyta</taxon>
        <taxon>Magnoliopsida</taxon>
        <taxon>Ranunculales</taxon>
        <taxon>Menispermaceae</taxon>
        <taxon>Menispermoideae</taxon>
        <taxon>Cissampelideae</taxon>
        <taxon>Stephania</taxon>
    </lineage>
</organism>
<evidence type="ECO:0000256" key="1">
    <source>
        <dbReference type="ARBA" id="ARBA00022679"/>
    </source>
</evidence>
<dbReference type="PROSITE" id="PS00107">
    <property type="entry name" value="PROTEIN_KINASE_ATP"/>
    <property type="match status" value="1"/>
</dbReference>
<dbReference type="GO" id="GO:0051707">
    <property type="term" value="P:response to other organism"/>
    <property type="evidence" value="ECO:0007669"/>
    <property type="project" value="UniProtKB-ARBA"/>
</dbReference>
<dbReference type="InterPro" id="IPR011009">
    <property type="entry name" value="Kinase-like_dom_sf"/>
</dbReference>
<dbReference type="Pfam" id="PF07714">
    <property type="entry name" value="PK_Tyr_Ser-Thr"/>
    <property type="match status" value="1"/>
</dbReference>
<evidence type="ECO:0000256" key="3">
    <source>
        <dbReference type="ARBA" id="ARBA00022840"/>
    </source>
</evidence>
<dbReference type="InterPro" id="IPR000719">
    <property type="entry name" value="Prot_kinase_dom"/>
</dbReference>
<reference evidence="7 8" key="1">
    <citation type="submission" date="2024-01" db="EMBL/GenBank/DDBJ databases">
        <title>Genome assemblies of Stephania.</title>
        <authorList>
            <person name="Yang L."/>
        </authorList>
    </citation>
    <scope>NUCLEOTIDE SEQUENCE [LARGE SCALE GENOMIC DNA]</scope>
    <source>
        <strain evidence="7">YNDBR</strain>
        <tissue evidence="7">Leaf</tissue>
    </source>
</reference>
<evidence type="ECO:0000256" key="4">
    <source>
        <dbReference type="PROSITE-ProRule" id="PRU10141"/>
    </source>
</evidence>
<evidence type="ECO:0000256" key="2">
    <source>
        <dbReference type="ARBA" id="ARBA00022741"/>
    </source>
</evidence>
<dbReference type="SUPFAM" id="SSF56112">
    <property type="entry name" value="Protein kinase-like (PK-like)"/>
    <property type="match status" value="1"/>
</dbReference>
<dbReference type="EMBL" id="JBBNAF010000001">
    <property type="protein sequence ID" value="KAK9168355.1"/>
    <property type="molecule type" value="Genomic_DNA"/>
</dbReference>
<evidence type="ECO:0000259" key="6">
    <source>
        <dbReference type="PROSITE" id="PS50011"/>
    </source>
</evidence>
<dbReference type="AlphaFoldDB" id="A0AAP0Q5M0"/>
<protein>
    <recommendedName>
        <fullName evidence="6">Protein kinase domain-containing protein</fullName>
    </recommendedName>
</protein>
<dbReference type="GO" id="GO:0004672">
    <property type="term" value="F:protein kinase activity"/>
    <property type="evidence" value="ECO:0007669"/>
    <property type="project" value="InterPro"/>
</dbReference>
<evidence type="ECO:0000313" key="8">
    <source>
        <dbReference type="Proteomes" id="UP001420932"/>
    </source>
</evidence>
<sequence length="379" mass="43446">MSGITFMVRRRKKSEELLEDWEVQFGPHRFMYKAIFIATKGFGNTWLLGRGGFGRVYNGELPSSKTQIAVKRVSHESSQGTKEFIAEIATIGRLRHPNLVRLLGYSRRKGELLLVYDFMPNDSLDKFIFSKANQTLNWFQRFKIIKDIATGLAYLHEEWVQVSPCSSRYLHTQQVRKSMFSATVRRLHREGKLMSGADLRLGGEFDEGEMRKVFLIGLVCSHPDPLQRPAMRGVVQMLGGDVEVPIVPTIKPSMSFISTSQLLLILQDTTDSISVFQLLDMTKKRLVDCVLTNTDEDLQSFDGDETQPPSEDQRNKNETQDEVENDLYDDVEEKHYIAEAEHALLECVSAFKVFTIHSRQNRVEHESKQSQFTDQTTIE</sequence>
<dbReference type="Proteomes" id="UP001420932">
    <property type="component" value="Unassembled WGS sequence"/>
</dbReference>
<feature type="region of interest" description="Disordered" evidence="5">
    <location>
        <begin position="297"/>
        <end position="323"/>
    </location>
</feature>
<dbReference type="GO" id="GO:0005524">
    <property type="term" value="F:ATP binding"/>
    <property type="evidence" value="ECO:0007669"/>
    <property type="project" value="UniProtKB-UniRule"/>
</dbReference>
<proteinExistence type="predicted"/>
<feature type="domain" description="Protein kinase" evidence="6">
    <location>
        <begin position="42"/>
        <end position="345"/>
    </location>
</feature>
<accession>A0AAP0Q5M0</accession>
<dbReference type="Gene3D" id="1.10.510.10">
    <property type="entry name" value="Transferase(Phosphotransferase) domain 1"/>
    <property type="match status" value="2"/>
</dbReference>
<keyword evidence="3 4" id="KW-0067">ATP-binding</keyword>
<name>A0AAP0Q5M0_9MAGN</name>
<feature type="binding site" evidence="4">
    <location>
        <position position="71"/>
    </location>
    <ligand>
        <name>ATP</name>
        <dbReference type="ChEBI" id="CHEBI:30616"/>
    </ligand>
</feature>
<dbReference type="InterPro" id="IPR050528">
    <property type="entry name" value="L-type_Lectin-RKs"/>
</dbReference>
<dbReference type="PROSITE" id="PS50011">
    <property type="entry name" value="PROTEIN_KINASE_DOM"/>
    <property type="match status" value="1"/>
</dbReference>
<dbReference type="PANTHER" id="PTHR27007">
    <property type="match status" value="1"/>
</dbReference>
<dbReference type="FunFam" id="3.30.200.20:FF:000178">
    <property type="entry name" value="serine/threonine-protein kinase PBS1-like"/>
    <property type="match status" value="1"/>
</dbReference>
<keyword evidence="1" id="KW-0808">Transferase</keyword>
<keyword evidence="2 4" id="KW-0547">Nucleotide-binding</keyword>
<gene>
    <name evidence="7" type="ORF">Syun_000495</name>
</gene>
<evidence type="ECO:0000256" key="5">
    <source>
        <dbReference type="SAM" id="MobiDB-lite"/>
    </source>
</evidence>
<dbReference type="InterPro" id="IPR001245">
    <property type="entry name" value="Ser-Thr/Tyr_kinase_cat_dom"/>
</dbReference>
<dbReference type="InterPro" id="IPR017441">
    <property type="entry name" value="Protein_kinase_ATP_BS"/>
</dbReference>
<comment type="caution">
    <text evidence="7">The sequence shown here is derived from an EMBL/GenBank/DDBJ whole genome shotgun (WGS) entry which is preliminary data.</text>
</comment>
<keyword evidence="8" id="KW-1185">Reference proteome</keyword>
<evidence type="ECO:0000313" key="7">
    <source>
        <dbReference type="EMBL" id="KAK9168355.1"/>
    </source>
</evidence>